<comment type="function">
    <text evidence="4">Lytic transglycosylase with a strong preference for naked glycan strands that lack stem peptides.</text>
</comment>
<dbReference type="InterPro" id="IPR007730">
    <property type="entry name" value="SPOR-like_dom"/>
</dbReference>
<comment type="caution">
    <text evidence="8">The sequence shown here is derived from an EMBL/GenBank/DDBJ whole genome shotgun (WGS) entry which is preliminary data.</text>
</comment>
<dbReference type="InterPro" id="IPR009009">
    <property type="entry name" value="RlpA-like_DPBB"/>
</dbReference>
<dbReference type="CDD" id="cd22268">
    <property type="entry name" value="DPBB_RlpA-like"/>
    <property type="match status" value="1"/>
</dbReference>
<dbReference type="Proteomes" id="UP000306585">
    <property type="component" value="Unassembled WGS sequence"/>
</dbReference>
<name>A0A5R9GT44_9PROT</name>
<accession>A0A5R9GT44</accession>
<evidence type="ECO:0000256" key="2">
    <source>
        <dbReference type="ARBA" id="ARBA00023239"/>
    </source>
</evidence>
<keyword evidence="1" id="KW-0732">Signal</keyword>
<dbReference type="NCBIfam" id="TIGR00413">
    <property type="entry name" value="rlpA"/>
    <property type="match status" value="1"/>
</dbReference>
<dbReference type="GO" id="GO:0042834">
    <property type="term" value="F:peptidoglycan binding"/>
    <property type="evidence" value="ECO:0007669"/>
    <property type="project" value="InterPro"/>
</dbReference>
<dbReference type="SUPFAM" id="SSF50685">
    <property type="entry name" value="Barwin-like endoglucanases"/>
    <property type="match status" value="1"/>
</dbReference>
<keyword evidence="3 4" id="KW-0961">Cell wall biogenesis/degradation</keyword>
<proteinExistence type="inferred from homology"/>
<dbReference type="InterPro" id="IPR034718">
    <property type="entry name" value="RlpA"/>
</dbReference>
<feature type="domain" description="SPOR" evidence="7">
    <location>
        <begin position="186"/>
        <end position="265"/>
    </location>
</feature>
<evidence type="ECO:0000256" key="6">
    <source>
        <dbReference type="SAM" id="MobiDB-lite"/>
    </source>
</evidence>
<evidence type="ECO:0000256" key="3">
    <source>
        <dbReference type="ARBA" id="ARBA00023316"/>
    </source>
</evidence>
<sequence length="265" mass="29155">MPALLSIALLAGCAKPVDRESPVVPTADTPRLPDGKGGVRKTGNPYMVDGRWYNPIQQADVSYDETGIASWYGRDFHGKATANGEQYDMHSLSAAHKTLPLPTLVRVTNLDNGRSLIVRVNDRGPFVKDRLIDLSYAAAKELAFDKQGTARVRVQTLDIPATAPLPPANIAVTPPVRPAPPQPQPPAATGNIFVQLGSFSSQENARRQQAMLLPRHPETRLMPFKAADKTFYRVRLGPYNHMQMIEQTLQALKQEGFNNPMVIIE</sequence>
<dbReference type="RefSeq" id="WP_138239046.1">
    <property type="nucleotide sequence ID" value="NZ_VBRY01000005.1"/>
</dbReference>
<evidence type="ECO:0000313" key="8">
    <source>
        <dbReference type="EMBL" id="TLS67613.1"/>
    </source>
</evidence>
<keyword evidence="9" id="KW-1185">Reference proteome</keyword>
<evidence type="ECO:0000256" key="4">
    <source>
        <dbReference type="HAMAP-Rule" id="MF_02071"/>
    </source>
</evidence>
<protein>
    <recommendedName>
        <fullName evidence="4">Endolytic peptidoglycan transglycosylase RlpA</fullName>
        <ecNumber evidence="4">4.2.2.-</ecNumber>
    </recommendedName>
</protein>
<dbReference type="GO" id="GO:0008932">
    <property type="term" value="F:lytic endotransglycosylase activity"/>
    <property type="evidence" value="ECO:0007669"/>
    <property type="project" value="UniProtKB-UniRule"/>
</dbReference>
<dbReference type="AlphaFoldDB" id="A0A5R9GT44"/>
<dbReference type="InterPro" id="IPR036908">
    <property type="entry name" value="RlpA-like_sf"/>
</dbReference>
<dbReference type="PANTHER" id="PTHR34183:SF1">
    <property type="entry name" value="ENDOLYTIC PEPTIDOGLYCAN TRANSGLYCOSYLASE RLPA"/>
    <property type="match status" value="1"/>
</dbReference>
<dbReference type="PROSITE" id="PS51724">
    <property type="entry name" value="SPOR"/>
    <property type="match status" value="1"/>
</dbReference>
<dbReference type="InterPro" id="IPR036680">
    <property type="entry name" value="SPOR-like_sf"/>
</dbReference>
<dbReference type="InterPro" id="IPR012997">
    <property type="entry name" value="RplA"/>
</dbReference>
<dbReference type="HAMAP" id="MF_02071">
    <property type="entry name" value="RlpA"/>
    <property type="match status" value="1"/>
</dbReference>
<organism evidence="8 9">
    <name type="scientific">Mariprofundus erugo</name>
    <dbReference type="NCBI Taxonomy" id="2528639"/>
    <lineage>
        <taxon>Bacteria</taxon>
        <taxon>Pseudomonadati</taxon>
        <taxon>Pseudomonadota</taxon>
        <taxon>Candidatius Mariprofundia</taxon>
        <taxon>Mariprofundales</taxon>
        <taxon>Mariprofundaceae</taxon>
        <taxon>Mariprofundus</taxon>
    </lineage>
</organism>
<comment type="similarity">
    <text evidence="4 5">Belongs to the RlpA family.</text>
</comment>
<evidence type="ECO:0000256" key="5">
    <source>
        <dbReference type="RuleBase" id="RU003495"/>
    </source>
</evidence>
<evidence type="ECO:0000313" key="9">
    <source>
        <dbReference type="Proteomes" id="UP000306585"/>
    </source>
</evidence>
<dbReference type="PANTHER" id="PTHR34183">
    <property type="entry name" value="ENDOLYTIC PEPTIDOGLYCAN TRANSGLYCOSYLASE RLPA"/>
    <property type="match status" value="1"/>
</dbReference>
<evidence type="ECO:0000259" key="7">
    <source>
        <dbReference type="PROSITE" id="PS51724"/>
    </source>
</evidence>
<dbReference type="GO" id="GO:0000270">
    <property type="term" value="P:peptidoglycan metabolic process"/>
    <property type="evidence" value="ECO:0007669"/>
    <property type="project" value="UniProtKB-UniRule"/>
</dbReference>
<dbReference type="Gene3D" id="2.40.40.10">
    <property type="entry name" value="RlpA-like domain"/>
    <property type="match status" value="1"/>
</dbReference>
<dbReference type="EC" id="4.2.2.-" evidence="4"/>
<dbReference type="Gene3D" id="3.30.70.1070">
    <property type="entry name" value="Sporulation related repeat"/>
    <property type="match status" value="1"/>
</dbReference>
<dbReference type="Pfam" id="PF05036">
    <property type="entry name" value="SPOR"/>
    <property type="match status" value="1"/>
</dbReference>
<keyword evidence="2 4" id="KW-0456">Lyase</keyword>
<dbReference type="Pfam" id="PF03330">
    <property type="entry name" value="DPBB_1"/>
    <property type="match status" value="1"/>
</dbReference>
<feature type="region of interest" description="Disordered" evidence="6">
    <location>
        <begin position="19"/>
        <end position="41"/>
    </location>
</feature>
<dbReference type="EMBL" id="VBRY01000005">
    <property type="protein sequence ID" value="TLS67613.1"/>
    <property type="molecule type" value="Genomic_DNA"/>
</dbReference>
<evidence type="ECO:0000256" key="1">
    <source>
        <dbReference type="ARBA" id="ARBA00022729"/>
    </source>
</evidence>
<dbReference type="GO" id="GO:0071555">
    <property type="term" value="P:cell wall organization"/>
    <property type="evidence" value="ECO:0007669"/>
    <property type="project" value="UniProtKB-KW"/>
</dbReference>
<reference evidence="8 9" key="1">
    <citation type="journal article" date="2019" name="Appl. Environ. Microbiol.">
        <title>Environmental Evidence and Genomic Insight of Iron-oxidizing Bacteria Preference Towards More Corrosion Resistant Stainless Steel at Higher Salinities.</title>
        <authorList>
            <person name="Garrison C.E."/>
            <person name="Price K.A."/>
            <person name="Field E.K."/>
        </authorList>
    </citation>
    <scope>NUCLEOTIDE SEQUENCE [LARGE SCALE GENOMIC DNA]</scope>
    <source>
        <strain evidence="8 9">P3</strain>
    </source>
</reference>
<gene>
    <name evidence="4" type="primary">rlpA</name>
    <name evidence="8" type="ORF">FEF65_06790</name>
</gene>
<dbReference type="SUPFAM" id="SSF110997">
    <property type="entry name" value="Sporulation related repeat"/>
    <property type="match status" value="1"/>
</dbReference>